<name>A0A4R2S488_9FIRM</name>
<evidence type="ECO:0000256" key="1">
    <source>
        <dbReference type="SAM" id="Phobius"/>
    </source>
</evidence>
<dbReference type="NCBIfam" id="TIGR02848">
    <property type="entry name" value="spore_III_AC"/>
    <property type="match status" value="1"/>
</dbReference>
<proteinExistence type="predicted"/>
<keyword evidence="3" id="KW-1185">Reference proteome</keyword>
<keyword evidence="1" id="KW-1133">Transmembrane helix</keyword>
<dbReference type="InterPro" id="IPR025664">
    <property type="entry name" value="Spore_III_AC/AD"/>
</dbReference>
<dbReference type="Pfam" id="PF06686">
    <property type="entry name" value="SpoIIIAC"/>
    <property type="match status" value="1"/>
</dbReference>
<accession>A0A4R2S488</accession>
<dbReference type="AlphaFoldDB" id="A0A4R2S488"/>
<dbReference type="RefSeq" id="WP_131918417.1">
    <property type="nucleotide sequence ID" value="NZ_JAOQNU010000005.1"/>
</dbReference>
<keyword evidence="1" id="KW-0472">Membrane</keyword>
<organism evidence="2 3">
    <name type="scientific">Heliophilum fasciatum</name>
    <dbReference type="NCBI Taxonomy" id="35700"/>
    <lineage>
        <taxon>Bacteria</taxon>
        <taxon>Bacillati</taxon>
        <taxon>Bacillota</taxon>
        <taxon>Clostridia</taxon>
        <taxon>Eubacteriales</taxon>
        <taxon>Heliobacteriaceae</taxon>
        <taxon>Heliophilum</taxon>
    </lineage>
</organism>
<dbReference type="InterPro" id="IPR009570">
    <property type="entry name" value="Spore_III_AC"/>
</dbReference>
<comment type="caution">
    <text evidence="2">The sequence shown here is derived from an EMBL/GenBank/DDBJ whole genome shotgun (WGS) entry which is preliminary data.</text>
</comment>
<dbReference type="Proteomes" id="UP000294813">
    <property type="component" value="Unassembled WGS sequence"/>
</dbReference>
<protein>
    <submittedName>
        <fullName evidence="2">Stage III sporulation protein AC</fullName>
    </submittedName>
</protein>
<dbReference type="EMBL" id="SLXT01000005">
    <property type="protein sequence ID" value="TCP67161.1"/>
    <property type="molecule type" value="Genomic_DNA"/>
</dbReference>
<reference evidence="2 3" key="1">
    <citation type="submission" date="2019-03" db="EMBL/GenBank/DDBJ databases">
        <title>Genomic Encyclopedia of Type Strains, Phase IV (KMG-IV): sequencing the most valuable type-strain genomes for metagenomic binning, comparative biology and taxonomic classification.</title>
        <authorList>
            <person name="Goeker M."/>
        </authorList>
    </citation>
    <scope>NUCLEOTIDE SEQUENCE [LARGE SCALE GENOMIC DNA]</scope>
    <source>
        <strain evidence="2 3">DSM 11170</strain>
    </source>
</reference>
<feature type="transmembrane region" description="Helical" evidence="1">
    <location>
        <begin position="35"/>
        <end position="55"/>
    </location>
</feature>
<gene>
    <name evidence="2" type="ORF">EDD73_10556</name>
</gene>
<sequence length="65" mass="7214">MDITQIFQIAGIGIFVAVFYAILKEAKREELAQLLAISGVALVTLMVIRLISGLFNEVRAVFFLQ</sequence>
<keyword evidence="1" id="KW-0812">Transmembrane</keyword>
<dbReference type="OrthoDB" id="9800383at2"/>
<evidence type="ECO:0000313" key="2">
    <source>
        <dbReference type="EMBL" id="TCP67161.1"/>
    </source>
</evidence>
<feature type="transmembrane region" description="Helical" evidence="1">
    <location>
        <begin position="6"/>
        <end position="23"/>
    </location>
</feature>
<evidence type="ECO:0000313" key="3">
    <source>
        <dbReference type="Proteomes" id="UP000294813"/>
    </source>
</evidence>